<dbReference type="AlphaFoldDB" id="A0A7R9ANP9"/>
<reference evidence="1" key="1">
    <citation type="submission" date="2020-11" db="EMBL/GenBank/DDBJ databases">
        <authorList>
            <person name="Tran Van P."/>
        </authorList>
    </citation>
    <scope>NUCLEOTIDE SEQUENCE</scope>
</reference>
<gene>
    <name evidence="1" type="ORF">TSIB3V08_LOCUS2005</name>
</gene>
<sequence length="80" mass="9123">MCNGSLVFQSDHCPRFELPATDIQQKDGKKLVITCHYCGESGHKALYCNKMPAEIREVQSKQDEFRTAEYEEIEVRVSVG</sequence>
<organism evidence="1">
    <name type="scientific">Timema shepardi</name>
    <name type="common">Walking stick</name>
    <dbReference type="NCBI Taxonomy" id="629360"/>
    <lineage>
        <taxon>Eukaryota</taxon>
        <taxon>Metazoa</taxon>
        <taxon>Ecdysozoa</taxon>
        <taxon>Arthropoda</taxon>
        <taxon>Hexapoda</taxon>
        <taxon>Insecta</taxon>
        <taxon>Pterygota</taxon>
        <taxon>Neoptera</taxon>
        <taxon>Polyneoptera</taxon>
        <taxon>Phasmatodea</taxon>
        <taxon>Timematodea</taxon>
        <taxon>Timematoidea</taxon>
        <taxon>Timematidae</taxon>
        <taxon>Timema</taxon>
    </lineage>
</organism>
<accession>A0A7R9ANP9</accession>
<proteinExistence type="predicted"/>
<name>A0A7R9ANP9_TIMSH</name>
<protein>
    <recommendedName>
        <fullName evidence="2">CCHC-type domain-containing protein</fullName>
    </recommendedName>
</protein>
<evidence type="ECO:0008006" key="2">
    <source>
        <dbReference type="Google" id="ProtNLM"/>
    </source>
</evidence>
<evidence type="ECO:0000313" key="1">
    <source>
        <dbReference type="EMBL" id="CAD7257748.1"/>
    </source>
</evidence>
<dbReference type="EMBL" id="OC000581">
    <property type="protein sequence ID" value="CAD7257748.1"/>
    <property type="molecule type" value="Genomic_DNA"/>
</dbReference>